<dbReference type="AlphaFoldDB" id="Q116E6"/>
<evidence type="ECO:0000259" key="1">
    <source>
        <dbReference type="Pfam" id="PF14104"/>
    </source>
</evidence>
<dbReference type="OrthoDB" id="467786at2"/>
<dbReference type="EMBL" id="CP000393">
    <property type="protein sequence ID" value="ABG50628.1"/>
    <property type="molecule type" value="Genomic_DNA"/>
</dbReference>
<protein>
    <recommendedName>
        <fullName evidence="1">DUF4277 domain-containing protein</fullName>
    </recommendedName>
</protein>
<sequence length="62" mass="6906">MLVEVSNIDHLRLLAGIIDEIGMENKINQLLGEELPEKIIGGQAAKGMLLNRLGKVLFILYF</sequence>
<name>Q116E6_TRIEI</name>
<organism evidence="2">
    <name type="scientific">Trichodesmium erythraeum (strain IMS101)</name>
    <dbReference type="NCBI Taxonomy" id="203124"/>
    <lineage>
        <taxon>Bacteria</taxon>
        <taxon>Bacillati</taxon>
        <taxon>Cyanobacteriota</taxon>
        <taxon>Cyanophyceae</taxon>
        <taxon>Oscillatoriophycideae</taxon>
        <taxon>Oscillatoriales</taxon>
        <taxon>Microcoleaceae</taxon>
        <taxon>Trichodesmium</taxon>
    </lineage>
</organism>
<dbReference type="HOGENOM" id="CLU_191444_0_0_3"/>
<feature type="domain" description="DUF4277" evidence="1">
    <location>
        <begin position="4"/>
        <end position="60"/>
    </location>
</feature>
<dbReference type="InterPro" id="IPR025457">
    <property type="entry name" value="DUF4277"/>
</dbReference>
<dbReference type="Pfam" id="PF14104">
    <property type="entry name" value="DUF4277"/>
    <property type="match status" value="1"/>
</dbReference>
<accession>Q116E6</accession>
<reference evidence="2" key="1">
    <citation type="submission" date="2006-06" db="EMBL/GenBank/DDBJ databases">
        <title>Complete sequence of Trichodesmium erythraeum IMS101.</title>
        <authorList>
            <consortium name="US DOE Joint Genome Institute"/>
            <person name="Copeland A."/>
            <person name="Lucas S."/>
            <person name="Lapidus A."/>
            <person name="Barry K."/>
            <person name="Detter J.C."/>
            <person name="Glavina del Rio T."/>
            <person name="Hammon N."/>
            <person name="Israni S."/>
            <person name="Dalin E."/>
            <person name="Tice H."/>
            <person name="Pitluck S."/>
            <person name="Kiss H."/>
            <person name="Munk A.C."/>
            <person name="Brettin T."/>
            <person name="Bruce D."/>
            <person name="Han C."/>
            <person name="Tapia R."/>
            <person name="Gilna P."/>
            <person name="Schmutz J."/>
            <person name="Larimer F."/>
            <person name="Land M."/>
            <person name="Hauser L."/>
            <person name="Kyrpides N."/>
            <person name="Kim E."/>
            <person name="Richardson P."/>
        </authorList>
    </citation>
    <scope>NUCLEOTIDE SEQUENCE [LARGE SCALE GENOMIC DNA]</scope>
    <source>
        <strain evidence="2">IMS101</strain>
    </source>
</reference>
<proteinExistence type="predicted"/>
<evidence type="ECO:0000313" key="2">
    <source>
        <dbReference type="EMBL" id="ABG50628.1"/>
    </source>
</evidence>
<dbReference type="KEGG" id="ter:Tery_1299"/>
<gene>
    <name evidence="2" type="ordered locus">Tery_1299</name>
</gene>
<dbReference type="RefSeq" id="WP_011611007.1">
    <property type="nucleotide sequence ID" value="NC_008312.1"/>
</dbReference>